<reference evidence="1" key="1">
    <citation type="submission" date="2021-02" db="EMBL/GenBank/DDBJ databases">
        <authorList>
            <person name="Dougan E. K."/>
            <person name="Rhodes N."/>
            <person name="Thang M."/>
            <person name="Chan C."/>
        </authorList>
    </citation>
    <scope>NUCLEOTIDE SEQUENCE</scope>
</reference>
<keyword evidence="2" id="KW-1185">Reference proteome</keyword>
<name>A0A812LB74_9DINO</name>
<dbReference type="OrthoDB" id="424627at2759"/>
<dbReference type="EMBL" id="CAJNDS010000879">
    <property type="protein sequence ID" value="CAE7239035.1"/>
    <property type="molecule type" value="Genomic_DNA"/>
</dbReference>
<evidence type="ECO:0000313" key="1">
    <source>
        <dbReference type="EMBL" id="CAE7239035.1"/>
    </source>
</evidence>
<organism evidence="1 2">
    <name type="scientific">Symbiodinium natans</name>
    <dbReference type="NCBI Taxonomy" id="878477"/>
    <lineage>
        <taxon>Eukaryota</taxon>
        <taxon>Sar</taxon>
        <taxon>Alveolata</taxon>
        <taxon>Dinophyceae</taxon>
        <taxon>Suessiales</taxon>
        <taxon>Symbiodiniaceae</taxon>
        <taxon>Symbiodinium</taxon>
    </lineage>
</organism>
<sequence>MALEPGSAINSQKDLHTQQHSFRIAAKQFAKGPVTVHLAASGDLERLGASFANFQRFRGPDPPQDVVVPYSEKSEEQRRSLRCPRTAPAEVARPFDYSFPVPSRREERRARMAMTFSSPLHGVTSQRSAQFADFLRAKGTLPSRLPARSMCESRSASELYAEPRMSLLSQAPDRANTILPSWTDRKLQTTMVWTGMERERWDTLPLQATLPSQMGRSARLMQ</sequence>
<gene>
    <name evidence="1" type="ORF">SNAT2548_LOCUS10575</name>
</gene>
<proteinExistence type="predicted"/>
<protein>
    <submittedName>
        <fullName evidence="1">Uncharacterized protein</fullName>
    </submittedName>
</protein>
<dbReference type="AlphaFoldDB" id="A0A812LB74"/>
<accession>A0A812LB74</accession>
<evidence type="ECO:0000313" key="2">
    <source>
        <dbReference type="Proteomes" id="UP000604046"/>
    </source>
</evidence>
<dbReference type="Proteomes" id="UP000604046">
    <property type="component" value="Unassembled WGS sequence"/>
</dbReference>
<comment type="caution">
    <text evidence="1">The sequence shown here is derived from an EMBL/GenBank/DDBJ whole genome shotgun (WGS) entry which is preliminary data.</text>
</comment>